<dbReference type="RefSeq" id="WP_171645474.1">
    <property type="nucleotide sequence ID" value="NZ_WHOA01000148.1"/>
</dbReference>
<evidence type="ECO:0000313" key="1">
    <source>
        <dbReference type="EMBL" id="NOU74070.1"/>
    </source>
</evidence>
<reference evidence="1 2" key="1">
    <citation type="submission" date="2019-10" db="EMBL/GenBank/DDBJ databases">
        <title>Description of Paenibacillus terrestris sp. nov.</title>
        <authorList>
            <person name="Carlier A."/>
            <person name="Qi S."/>
        </authorList>
    </citation>
    <scope>NUCLEOTIDE SEQUENCE [LARGE SCALE GENOMIC DNA]</scope>
    <source>
        <strain evidence="1 2">LMG 31458</strain>
    </source>
</reference>
<evidence type="ECO:0000313" key="2">
    <source>
        <dbReference type="Proteomes" id="UP000616779"/>
    </source>
</evidence>
<dbReference type="EMBL" id="WHOA01000148">
    <property type="protein sequence ID" value="NOU74070.1"/>
    <property type="molecule type" value="Genomic_DNA"/>
</dbReference>
<proteinExistence type="predicted"/>
<organism evidence="1 2">
    <name type="scientific">Paenibacillus phytorum</name>
    <dbReference type="NCBI Taxonomy" id="2654977"/>
    <lineage>
        <taxon>Bacteria</taxon>
        <taxon>Bacillati</taxon>
        <taxon>Bacillota</taxon>
        <taxon>Bacilli</taxon>
        <taxon>Bacillales</taxon>
        <taxon>Paenibacillaceae</taxon>
        <taxon>Paenibacillus</taxon>
    </lineage>
</organism>
<gene>
    <name evidence="1" type="ORF">GC098_22170</name>
</gene>
<accession>A0ABX1XZQ5</accession>
<dbReference type="Proteomes" id="UP000616779">
    <property type="component" value="Unassembled WGS sequence"/>
</dbReference>
<sequence length="176" mass="21104">MEEQQLRAKELFDLYRGHFFQMHRDGVFEEYKTYEIESQIEIDWYNEWIDNYTNHLSIRDWEAITSLESLAKYYQDSRILDNVIAFASRHIMGADSIVKLMYAEKLMDLIKSLKKVVSREIRHTAYQLTYKMLEDVISKPLIIDPGHELNQYNLKDKKSLNSRAKKSMDEIRNVRD</sequence>
<keyword evidence="2" id="KW-1185">Reference proteome</keyword>
<protein>
    <submittedName>
        <fullName evidence="1">Uncharacterized protein</fullName>
    </submittedName>
</protein>
<name>A0ABX1XZQ5_9BACL</name>
<comment type="caution">
    <text evidence="1">The sequence shown here is derived from an EMBL/GenBank/DDBJ whole genome shotgun (WGS) entry which is preliminary data.</text>
</comment>